<keyword evidence="5 10" id="KW-0687">Ribonucleoprotein</keyword>
<dbReference type="SUPFAM" id="SSF54211">
    <property type="entry name" value="Ribosomal protein S5 domain 2-like"/>
    <property type="match status" value="1"/>
</dbReference>
<feature type="signal peptide" evidence="13">
    <location>
        <begin position="1"/>
        <end position="21"/>
    </location>
</feature>
<evidence type="ECO:0000256" key="8">
    <source>
        <dbReference type="ARBA" id="ARBA00041606"/>
    </source>
</evidence>
<dbReference type="InterPro" id="IPR048584">
    <property type="entry name" value="Ribosomal_uS5m_N"/>
</dbReference>
<comment type="subunit">
    <text evidence="9">Component of the mitochondrial ribosome small subunit (28S) which comprises a 12S rRNA and about 30 distinct proteins.</text>
</comment>
<dbReference type="InterPro" id="IPR050767">
    <property type="entry name" value="Sel1_AlgK"/>
</dbReference>
<evidence type="ECO:0000256" key="13">
    <source>
        <dbReference type="SAM" id="SignalP"/>
    </source>
</evidence>
<evidence type="ECO:0000259" key="14">
    <source>
        <dbReference type="PROSITE" id="PS50881"/>
    </source>
</evidence>
<evidence type="ECO:0000256" key="7">
    <source>
        <dbReference type="ARBA" id="ARBA00039335"/>
    </source>
</evidence>
<evidence type="ECO:0000256" key="12">
    <source>
        <dbReference type="SAM" id="MobiDB-lite"/>
    </source>
</evidence>
<evidence type="ECO:0000256" key="2">
    <source>
        <dbReference type="ARBA" id="ARBA00008945"/>
    </source>
</evidence>
<dbReference type="OMA" id="NTPGHID"/>
<evidence type="ECO:0000256" key="9">
    <source>
        <dbReference type="ARBA" id="ARBA00062683"/>
    </source>
</evidence>
<dbReference type="Pfam" id="PF08238">
    <property type="entry name" value="Sel1"/>
    <property type="match status" value="10"/>
</dbReference>
<dbReference type="Proteomes" id="UP000271162">
    <property type="component" value="Unassembled WGS sequence"/>
</dbReference>
<comment type="similarity">
    <text evidence="2 11">Belongs to the universal ribosomal protein uS5 family.</text>
</comment>
<evidence type="ECO:0000256" key="5">
    <source>
        <dbReference type="ARBA" id="ARBA00023274"/>
    </source>
</evidence>
<keyword evidence="4" id="KW-0496">Mitochondrion</keyword>
<dbReference type="InterPro" id="IPR005324">
    <property type="entry name" value="Ribosomal_uS5_C"/>
</dbReference>
<dbReference type="GO" id="GO:0036503">
    <property type="term" value="P:ERAD pathway"/>
    <property type="evidence" value="ECO:0007669"/>
    <property type="project" value="TreeGrafter"/>
</dbReference>
<keyword evidence="13" id="KW-0732">Signal</keyword>
<comment type="subcellular location">
    <subcellularLocation>
        <location evidence="1">Mitochondrion</location>
    </subcellularLocation>
</comment>
<dbReference type="GO" id="GO:0005743">
    <property type="term" value="C:mitochondrial inner membrane"/>
    <property type="evidence" value="ECO:0007669"/>
    <property type="project" value="UniProtKB-ARBA"/>
</dbReference>
<organism evidence="17">
    <name type="scientific">Nippostrongylus brasiliensis</name>
    <name type="common">Rat hookworm</name>
    <dbReference type="NCBI Taxonomy" id="27835"/>
    <lineage>
        <taxon>Eukaryota</taxon>
        <taxon>Metazoa</taxon>
        <taxon>Ecdysozoa</taxon>
        <taxon>Nematoda</taxon>
        <taxon>Chromadorea</taxon>
        <taxon>Rhabditida</taxon>
        <taxon>Rhabditina</taxon>
        <taxon>Rhabditomorpha</taxon>
        <taxon>Strongyloidea</taxon>
        <taxon>Heligmosomidae</taxon>
        <taxon>Nippostrongylus</taxon>
    </lineage>
</organism>
<evidence type="ECO:0000256" key="11">
    <source>
        <dbReference type="RuleBase" id="RU003823"/>
    </source>
</evidence>
<evidence type="ECO:0000256" key="4">
    <source>
        <dbReference type="ARBA" id="ARBA00023128"/>
    </source>
</evidence>
<dbReference type="EMBL" id="UYSL01021271">
    <property type="protein sequence ID" value="VDL77779.1"/>
    <property type="molecule type" value="Genomic_DNA"/>
</dbReference>
<dbReference type="InterPro" id="IPR014721">
    <property type="entry name" value="Ribsml_uS5_D2-typ_fold_subgr"/>
</dbReference>
<feature type="chain" id="PRO_5043125466" description="Small ribosomal subunit protein uS5m" evidence="13">
    <location>
        <begin position="22"/>
        <end position="1084"/>
    </location>
</feature>
<dbReference type="GO" id="GO:0005789">
    <property type="term" value="C:endoplasmic reticulum membrane"/>
    <property type="evidence" value="ECO:0007669"/>
    <property type="project" value="TreeGrafter"/>
</dbReference>
<gene>
    <name evidence="15" type="ORF">NBR_LOCUS14190</name>
</gene>
<reference evidence="15 16" key="2">
    <citation type="submission" date="2018-11" db="EMBL/GenBank/DDBJ databases">
        <authorList>
            <consortium name="Pathogen Informatics"/>
        </authorList>
    </citation>
    <scope>NUCLEOTIDE SEQUENCE [LARGE SCALE GENOMIC DNA]</scope>
</reference>
<proteinExistence type="inferred from homology"/>
<dbReference type="GO" id="GO:0005763">
    <property type="term" value="C:mitochondrial small ribosomal subunit"/>
    <property type="evidence" value="ECO:0007669"/>
    <property type="project" value="UniProtKB-ARBA"/>
</dbReference>
<feature type="region of interest" description="Disordered" evidence="12">
    <location>
        <begin position="68"/>
        <end position="94"/>
    </location>
</feature>
<protein>
    <recommendedName>
        <fullName evidence="7">Small ribosomal subunit protein uS5m</fullName>
    </recommendedName>
    <alternativeName>
        <fullName evidence="8">28S ribosomal protein S5, mitochondrial</fullName>
    </alternativeName>
</protein>
<accession>A0A0N4YCC7</accession>
<evidence type="ECO:0000313" key="17">
    <source>
        <dbReference type="WBParaSite" id="NBR_0001418901-mRNA-1"/>
    </source>
</evidence>
<dbReference type="SMART" id="SM00671">
    <property type="entry name" value="SEL1"/>
    <property type="match status" value="11"/>
</dbReference>
<dbReference type="Gene3D" id="3.30.230.10">
    <property type="match status" value="1"/>
</dbReference>
<keyword evidence="16" id="KW-1185">Reference proteome</keyword>
<dbReference type="WBParaSite" id="NBR_0001418901-mRNA-1">
    <property type="protein sequence ID" value="NBR_0001418901-mRNA-1"/>
    <property type="gene ID" value="NBR_0001418901"/>
</dbReference>
<dbReference type="GO" id="GO:0003723">
    <property type="term" value="F:RNA binding"/>
    <property type="evidence" value="ECO:0007669"/>
    <property type="project" value="InterPro"/>
</dbReference>
<dbReference type="Gene3D" id="1.25.40.10">
    <property type="entry name" value="Tetratricopeptide repeat domain"/>
    <property type="match status" value="4"/>
</dbReference>
<sequence>MRLNRLLLYGVLTILSTTTLAQVSRQERKNSDKVVALNSESESGSEAQQAKNTFADLAISTEDIELTEENAVPPPPPPLTPGEEYMPEKPSPTADEHLETSYLQALRFLERGRGHGDEGKKAAYRLLDQTAQAGHTDSMKLMAYAHLFGDRARWSIDEAKKIFEELAENGSPDAQLGLAFLHATGLGMAKSNQAKALVYYMFSALGGNPLAQMAMGYRYYAGIAVPQNCENALSYYEKAAQKVADGFKFSTGLAIQRIRLTDEMEPSSTNTVTAPMDQNLIEYYRFLAEKGDVSAQVGLGQLYLTGGRGVEQNFELANKYFSSAAESGHAGAFAFLGKMYLDGTHITPQDNSTAFNLFLRSADKGNHNGQAGLGVMYLQGRGVKKNYEKAYRLFSLAAEQGWVDAQLYLGEMYFKGIGVKRDFKAALKYFQMATQNGHILASYNLARMHSSGIGVIRQCSTAVEFYKNVAERGRWSERLMEAYTAYKEGRRDEAAIKYLFLAELGYEPAQTNIAYILDRVKENVLERAIVQWQRAANQEYPLARIKLGDYHYYGWGTPADYQQAAQHYKLAVERHATAQAMFNLGFMHEQGLGITRDLHLAKRFYDMAAEQSSDAAVPVALALAKLTVLFVLEQINKNPVVQLLEKYVGPNWDIMAMTILAGVPMILFLRWRRGTGGELWKTITSVSKAGQKKGRMNTRQPIRRLDRFYRIGSSPMKVQFPGLNAPLKTDDPNIKIAEQTEEEIKEGQLGVRKILEEQKDIGKRRFREKLHPLERGFSGTQLVGQKLGPPTPVDGVTFEDFETYCLEVKRTSNMTRVFGRVHTMAALVFTGNGKGLAGYAVGKAPLHRTTTAIINGMNMASRKLFFVDLLEGRTIYQDFYAECRNTRVFAQRRPKGYGLTCHPRLIKICEAIGIKDIYVKVEGSTKNYLALTHAFITGLLNQESHQQLAERKGLHVVEMSPSRHFLPQVVASPILTPLKEEDELEDIDRLNLDDFYGEGRYPLRKPKPLPFYVNTPGHIDAEWRKHPFRNHEEVMIRLLADGVVPRWTRDARRKWSEERHERAVAGVEQLPSGIGLSDVVPKAE</sequence>
<dbReference type="InterPro" id="IPR013810">
    <property type="entry name" value="Ribosomal_uS5_N"/>
</dbReference>
<name>A0A0N4YCC7_NIPBR</name>
<evidence type="ECO:0000256" key="1">
    <source>
        <dbReference type="ARBA" id="ARBA00004173"/>
    </source>
</evidence>
<dbReference type="SUPFAM" id="SSF81901">
    <property type="entry name" value="HCP-like"/>
    <property type="match status" value="3"/>
</dbReference>
<dbReference type="InterPro" id="IPR011990">
    <property type="entry name" value="TPR-like_helical_dom_sf"/>
</dbReference>
<dbReference type="Pfam" id="PF21251">
    <property type="entry name" value="Ribosomal_uS5m_N"/>
    <property type="match status" value="1"/>
</dbReference>
<dbReference type="InterPro" id="IPR006597">
    <property type="entry name" value="Sel1-like"/>
</dbReference>
<dbReference type="Gene3D" id="3.30.160.20">
    <property type="match status" value="1"/>
</dbReference>
<dbReference type="InterPro" id="IPR020568">
    <property type="entry name" value="Ribosomal_Su5_D2-typ_SF"/>
</dbReference>
<dbReference type="PANTHER" id="PTHR11102">
    <property type="entry name" value="SEL-1-LIKE PROTEIN"/>
    <property type="match status" value="1"/>
</dbReference>
<evidence type="ECO:0000313" key="16">
    <source>
        <dbReference type="Proteomes" id="UP000271162"/>
    </source>
</evidence>
<keyword evidence="3 10" id="KW-0689">Ribosomal protein</keyword>
<evidence type="ECO:0000256" key="3">
    <source>
        <dbReference type="ARBA" id="ARBA00022980"/>
    </source>
</evidence>
<evidence type="ECO:0000256" key="10">
    <source>
        <dbReference type="PROSITE-ProRule" id="PRU00268"/>
    </source>
</evidence>
<dbReference type="PANTHER" id="PTHR11102:SF147">
    <property type="entry name" value="SEL1L ADAPTOR SUBUNIT OF ERAD E3 UBIQUITIN LIGASE"/>
    <property type="match status" value="1"/>
</dbReference>
<dbReference type="Pfam" id="PF00333">
    <property type="entry name" value="Ribosomal_S5"/>
    <property type="match status" value="1"/>
</dbReference>
<dbReference type="FunFam" id="3.30.230.10:FF:000002">
    <property type="entry name" value="30S ribosomal protein S5"/>
    <property type="match status" value="1"/>
</dbReference>
<dbReference type="SUPFAM" id="SSF54768">
    <property type="entry name" value="dsRNA-binding domain-like"/>
    <property type="match status" value="1"/>
</dbReference>
<dbReference type="FunFam" id="3.30.160.20:FF:000022">
    <property type="entry name" value="28S ribosomal protein S5, mitochondrial"/>
    <property type="match status" value="1"/>
</dbReference>
<dbReference type="AlphaFoldDB" id="A0A0N4YCC7"/>
<dbReference type="STRING" id="27835.A0A0N4YCC7"/>
<dbReference type="Pfam" id="PF03719">
    <property type="entry name" value="Ribosomal_S5_C"/>
    <property type="match status" value="1"/>
</dbReference>
<evidence type="ECO:0000256" key="6">
    <source>
        <dbReference type="ARBA" id="ARBA00038101"/>
    </source>
</evidence>
<feature type="domain" description="S5 DRBM" evidence="14">
    <location>
        <begin position="801"/>
        <end position="867"/>
    </location>
</feature>
<dbReference type="GO" id="GO:0003735">
    <property type="term" value="F:structural constituent of ribosome"/>
    <property type="evidence" value="ECO:0007669"/>
    <property type="project" value="UniProtKB-UniRule"/>
</dbReference>
<dbReference type="GO" id="GO:0006412">
    <property type="term" value="P:translation"/>
    <property type="evidence" value="ECO:0007669"/>
    <property type="project" value="InterPro"/>
</dbReference>
<evidence type="ECO:0000313" key="15">
    <source>
        <dbReference type="EMBL" id="VDL77779.1"/>
    </source>
</evidence>
<comment type="similarity">
    <text evidence="6">Belongs to the sel-1 family.</text>
</comment>
<feature type="region of interest" description="Disordered" evidence="12">
    <location>
        <begin position="25"/>
        <end position="53"/>
    </location>
</feature>
<dbReference type="PROSITE" id="PS50881">
    <property type="entry name" value="S5_DSRBD"/>
    <property type="match status" value="1"/>
</dbReference>
<reference evidence="17" key="1">
    <citation type="submission" date="2016-04" db="UniProtKB">
        <authorList>
            <consortium name="WormBaseParasite"/>
        </authorList>
    </citation>
    <scope>IDENTIFICATION</scope>
</reference>